<evidence type="ECO:0000313" key="3">
    <source>
        <dbReference type="Proteomes" id="UP001519288"/>
    </source>
</evidence>
<evidence type="ECO:0000313" key="2">
    <source>
        <dbReference type="EMBL" id="MBP2002068.1"/>
    </source>
</evidence>
<reference evidence="2 3" key="1">
    <citation type="submission" date="2021-03" db="EMBL/GenBank/DDBJ databases">
        <title>Genomic Encyclopedia of Type Strains, Phase IV (KMG-IV): sequencing the most valuable type-strain genomes for metagenomic binning, comparative biology and taxonomic classification.</title>
        <authorList>
            <person name="Goeker M."/>
        </authorList>
    </citation>
    <scope>NUCLEOTIDE SEQUENCE [LARGE SCALE GENOMIC DNA]</scope>
    <source>
        <strain evidence="2 3">DSM 26806</strain>
    </source>
</reference>
<comment type="caution">
    <text evidence="2">The sequence shown here is derived from an EMBL/GenBank/DDBJ whole genome shotgun (WGS) entry which is preliminary data.</text>
</comment>
<dbReference type="InterPro" id="IPR041394">
    <property type="entry name" value="HEPN_Cthe2314"/>
</dbReference>
<dbReference type="Proteomes" id="UP001519288">
    <property type="component" value="Unassembled WGS sequence"/>
</dbReference>
<gene>
    <name evidence="2" type="ORF">J2Z69_003125</name>
</gene>
<dbReference type="EMBL" id="JAGGLD010000006">
    <property type="protein sequence ID" value="MBP2002068.1"/>
    <property type="molecule type" value="Genomic_DNA"/>
</dbReference>
<keyword evidence="3" id="KW-1185">Reference proteome</keyword>
<proteinExistence type="predicted"/>
<protein>
    <recommendedName>
        <fullName evidence="1">Cthe-2314-like HEPN domain-containing protein</fullName>
    </recommendedName>
</protein>
<sequence>MLRSLLGEPPRHNEGLLLQTFQEMEQAVQLFQVDGHIHREHEKDYYKFQVWTLGIISSLDELEQCTYAAGHFRNLVHTKLMEDMGPQEKGDYARYVYFYKDGFIRVFSLLDKLATLLNELYHLETAKTKPHYSYFTILRQFEYMKLYTDLGEKLLAIKEEHNEPLSNLRRRRNMEIHYMNAEMQDDLWQKHQSLHNKLELEDLDKHLYDLTESYLVVLKSLHTAFSYTNDYIGRQTCRNNMIK</sequence>
<dbReference type="Pfam" id="PF18730">
    <property type="entry name" value="HEPN_Cthe2314"/>
    <property type="match status" value="1"/>
</dbReference>
<accession>A0ABS4JK52</accession>
<organism evidence="2 3">
    <name type="scientific">Paenibacillus shirakamiensis</name>
    <dbReference type="NCBI Taxonomy" id="1265935"/>
    <lineage>
        <taxon>Bacteria</taxon>
        <taxon>Bacillati</taxon>
        <taxon>Bacillota</taxon>
        <taxon>Bacilli</taxon>
        <taxon>Bacillales</taxon>
        <taxon>Paenibacillaceae</taxon>
        <taxon>Paenibacillus</taxon>
    </lineage>
</organism>
<dbReference type="RefSeq" id="WP_209864491.1">
    <property type="nucleotide sequence ID" value="NZ_JAGGLD010000006.1"/>
</dbReference>
<name>A0ABS4JK52_9BACL</name>
<feature type="domain" description="Cthe-2314-like HEPN" evidence="1">
    <location>
        <begin position="51"/>
        <end position="229"/>
    </location>
</feature>
<evidence type="ECO:0000259" key="1">
    <source>
        <dbReference type="Pfam" id="PF18730"/>
    </source>
</evidence>